<dbReference type="AlphaFoldDB" id="A0A0C3FEF8"/>
<protein>
    <submittedName>
        <fullName evidence="1">Uncharacterized protein</fullName>
    </submittedName>
</protein>
<dbReference type="InParanoid" id="A0A0C3FEF8"/>
<reference evidence="2" key="2">
    <citation type="submission" date="2015-01" db="EMBL/GenBank/DDBJ databases">
        <title>Evolutionary Origins and Diversification of the Mycorrhizal Mutualists.</title>
        <authorList>
            <consortium name="DOE Joint Genome Institute"/>
            <consortium name="Mycorrhizal Genomics Consortium"/>
            <person name="Kohler A."/>
            <person name="Kuo A."/>
            <person name="Nagy L.G."/>
            <person name="Floudas D."/>
            <person name="Copeland A."/>
            <person name="Barry K.W."/>
            <person name="Cichocki N."/>
            <person name="Veneault-Fourrey C."/>
            <person name="LaButti K."/>
            <person name="Lindquist E.A."/>
            <person name="Lipzen A."/>
            <person name="Lundell T."/>
            <person name="Morin E."/>
            <person name="Murat C."/>
            <person name="Riley R."/>
            <person name="Ohm R."/>
            <person name="Sun H."/>
            <person name="Tunlid A."/>
            <person name="Henrissat B."/>
            <person name="Grigoriev I.V."/>
            <person name="Hibbett D.S."/>
            <person name="Martin F."/>
        </authorList>
    </citation>
    <scope>NUCLEOTIDE SEQUENCE [LARGE SCALE GENOMIC DNA]</scope>
    <source>
        <strain evidence="2">F 1598</strain>
    </source>
</reference>
<dbReference type="HOGENOM" id="CLU_2997263_0_0_1"/>
<evidence type="ECO:0000313" key="2">
    <source>
        <dbReference type="Proteomes" id="UP000054166"/>
    </source>
</evidence>
<sequence>MTRSCAHMATSSSISNLSVWLVSLQPPVVVSDSRINCFNDCMGCPDINESLHLLLDG</sequence>
<reference evidence="1 2" key="1">
    <citation type="submission" date="2014-04" db="EMBL/GenBank/DDBJ databases">
        <authorList>
            <consortium name="DOE Joint Genome Institute"/>
            <person name="Kuo A."/>
            <person name="Tarkka M."/>
            <person name="Buscot F."/>
            <person name="Kohler A."/>
            <person name="Nagy L.G."/>
            <person name="Floudas D."/>
            <person name="Copeland A."/>
            <person name="Barry K.W."/>
            <person name="Cichocki N."/>
            <person name="Veneault-Fourrey C."/>
            <person name="LaButti K."/>
            <person name="Lindquist E.A."/>
            <person name="Lipzen A."/>
            <person name="Lundell T."/>
            <person name="Morin E."/>
            <person name="Murat C."/>
            <person name="Sun H."/>
            <person name="Tunlid A."/>
            <person name="Henrissat B."/>
            <person name="Grigoriev I.V."/>
            <person name="Hibbett D.S."/>
            <person name="Martin F."/>
            <person name="Nordberg H.P."/>
            <person name="Cantor M.N."/>
            <person name="Hua S.X."/>
        </authorList>
    </citation>
    <scope>NUCLEOTIDE SEQUENCE [LARGE SCALE GENOMIC DNA]</scope>
    <source>
        <strain evidence="1 2">F 1598</strain>
    </source>
</reference>
<gene>
    <name evidence="1" type="ORF">PILCRDRAFT_594030</name>
</gene>
<keyword evidence="2" id="KW-1185">Reference proteome</keyword>
<accession>A0A0C3FEF8</accession>
<evidence type="ECO:0000313" key="1">
    <source>
        <dbReference type="EMBL" id="KIM78261.1"/>
    </source>
</evidence>
<dbReference type="EMBL" id="KN833017">
    <property type="protein sequence ID" value="KIM78261.1"/>
    <property type="molecule type" value="Genomic_DNA"/>
</dbReference>
<dbReference type="Proteomes" id="UP000054166">
    <property type="component" value="Unassembled WGS sequence"/>
</dbReference>
<name>A0A0C3FEF8_PILCF</name>
<proteinExistence type="predicted"/>
<organism evidence="1 2">
    <name type="scientific">Piloderma croceum (strain F 1598)</name>
    <dbReference type="NCBI Taxonomy" id="765440"/>
    <lineage>
        <taxon>Eukaryota</taxon>
        <taxon>Fungi</taxon>
        <taxon>Dikarya</taxon>
        <taxon>Basidiomycota</taxon>
        <taxon>Agaricomycotina</taxon>
        <taxon>Agaricomycetes</taxon>
        <taxon>Agaricomycetidae</taxon>
        <taxon>Atheliales</taxon>
        <taxon>Atheliaceae</taxon>
        <taxon>Piloderma</taxon>
    </lineage>
</organism>